<keyword evidence="7" id="KW-1185">Reference proteome</keyword>
<protein>
    <submittedName>
        <fullName evidence="6">ABC transporter substrate-binding protein</fullName>
    </submittedName>
</protein>
<dbReference type="GO" id="GO:0043190">
    <property type="term" value="C:ATP-binding cassette (ABC) transporter complex"/>
    <property type="evidence" value="ECO:0007669"/>
    <property type="project" value="InterPro"/>
</dbReference>
<dbReference type="InterPro" id="IPR006311">
    <property type="entry name" value="TAT_signal"/>
</dbReference>
<evidence type="ECO:0000256" key="3">
    <source>
        <dbReference type="ARBA" id="ARBA00022448"/>
    </source>
</evidence>
<evidence type="ECO:0000313" key="6">
    <source>
        <dbReference type="EMBL" id="GEP55991.1"/>
    </source>
</evidence>
<dbReference type="Proteomes" id="UP000321058">
    <property type="component" value="Unassembled WGS sequence"/>
</dbReference>
<dbReference type="EMBL" id="BKAJ01000051">
    <property type="protein sequence ID" value="GEP55991.1"/>
    <property type="molecule type" value="Genomic_DNA"/>
</dbReference>
<evidence type="ECO:0000259" key="5">
    <source>
        <dbReference type="Pfam" id="PF00496"/>
    </source>
</evidence>
<dbReference type="PANTHER" id="PTHR30290:SF9">
    <property type="entry name" value="OLIGOPEPTIDE-BINDING PROTEIN APPA"/>
    <property type="match status" value="1"/>
</dbReference>
<dbReference type="GO" id="GO:0030288">
    <property type="term" value="C:outer membrane-bounded periplasmic space"/>
    <property type="evidence" value="ECO:0007669"/>
    <property type="project" value="UniProtKB-ARBA"/>
</dbReference>
<dbReference type="InterPro" id="IPR039424">
    <property type="entry name" value="SBP_5"/>
</dbReference>
<keyword evidence="3" id="KW-0813">Transport</keyword>
<name>A0A512NAQ6_9HYPH</name>
<evidence type="ECO:0000256" key="2">
    <source>
        <dbReference type="ARBA" id="ARBA00005695"/>
    </source>
</evidence>
<dbReference type="PROSITE" id="PS51318">
    <property type="entry name" value="TAT"/>
    <property type="match status" value="1"/>
</dbReference>
<dbReference type="GO" id="GO:1904680">
    <property type="term" value="F:peptide transmembrane transporter activity"/>
    <property type="evidence" value="ECO:0007669"/>
    <property type="project" value="TreeGrafter"/>
</dbReference>
<dbReference type="CDD" id="cd00995">
    <property type="entry name" value="PBP2_NikA_DppA_OppA_like"/>
    <property type="match status" value="1"/>
</dbReference>
<dbReference type="PIRSF" id="PIRSF002741">
    <property type="entry name" value="MppA"/>
    <property type="match status" value="1"/>
</dbReference>
<evidence type="ECO:0000256" key="1">
    <source>
        <dbReference type="ARBA" id="ARBA00004418"/>
    </source>
</evidence>
<gene>
    <name evidence="6" type="ORF">RSO01_31570</name>
</gene>
<dbReference type="Gene3D" id="3.40.190.10">
    <property type="entry name" value="Periplasmic binding protein-like II"/>
    <property type="match status" value="1"/>
</dbReference>
<dbReference type="RefSeq" id="WP_170303093.1">
    <property type="nucleotide sequence ID" value="NZ_BKAJ01000051.1"/>
</dbReference>
<dbReference type="PANTHER" id="PTHR30290">
    <property type="entry name" value="PERIPLASMIC BINDING COMPONENT OF ABC TRANSPORTER"/>
    <property type="match status" value="1"/>
</dbReference>
<accession>A0A512NAQ6</accession>
<dbReference type="AlphaFoldDB" id="A0A512NAQ6"/>
<feature type="domain" description="Solute-binding protein family 5" evidence="5">
    <location>
        <begin position="81"/>
        <end position="437"/>
    </location>
</feature>
<dbReference type="Gene3D" id="3.10.105.10">
    <property type="entry name" value="Dipeptide-binding Protein, Domain 3"/>
    <property type="match status" value="1"/>
</dbReference>
<dbReference type="GO" id="GO:0015833">
    <property type="term" value="P:peptide transport"/>
    <property type="evidence" value="ECO:0007669"/>
    <property type="project" value="TreeGrafter"/>
</dbReference>
<comment type="similarity">
    <text evidence="2">Belongs to the bacterial solute-binding protein 5 family.</text>
</comment>
<dbReference type="Pfam" id="PF00496">
    <property type="entry name" value="SBP_bac_5"/>
    <property type="match status" value="1"/>
</dbReference>
<evidence type="ECO:0000256" key="4">
    <source>
        <dbReference type="ARBA" id="ARBA00022729"/>
    </source>
</evidence>
<dbReference type="SUPFAM" id="SSF53850">
    <property type="entry name" value="Periplasmic binding protein-like II"/>
    <property type="match status" value="1"/>
</dbReference>
<comment type="subcellular location">
    <subcellularLocation>
        <location evidence="1">Periplasm</location>
    </subcellularLocation>
</comment>
<evidence type="ECO:0000313" key="7">
    <source>
        <dbReference type="Proteomes" id="UP000321058"/>
    </source>
</evidence>
<dbReference type="InterPro" id="IPR030678">
    <property type="entry name" value="Peptide/Ni-bd"/>
</dbReference>
<reference evidence="6 7" key="1">
    <citation type="submission" date="2019-07" db="EMBL/GenBank/DDBJ databases">
        <title>Whole genome shotgun sequence of Reyranella soli NBRC 108950.</title>
        <authorList>
            <person name="Hosoyama A."/>
            <person name="Uohara A."/>
            <person name="Ohji S."/>
            <person name="Ichikawa N."/>
        </authorList>
    </citation>
    <scope>NUCLEOTIDE SEQUENCE [LARGE SCALE GENOMIC DNA]</scope>
    <source>
        <strain evidence="6 7">NBRC 108950</strain>
    </source>
</reference>
<sequence length="521" mass="58732">MRRTAGITRRTALQAAAAISAATLSGSWIRDAKAGPGGTLTVALSDNPITCDPINMASHDTMIISQTIWENLLEFDVDGILKPQLAKALPEISADKLVYTFDLRDDVVFQNGKKLTAEDVKDSFEYMLDPKNKASRRPIFDRLSHVEIDSPYRLRVVLKEPYSPWVYFLTKHMAIWPKGSRQELGDDHFRLNPKGVGTGPGIFEEWKPNDYVSLVRNPNYWQKGKPAWDRLVVKFVPEDASRVAYLLSGQIDMMGAPPPRDFTNLKKRNGIDGDTRGTFGGWSVLLLNNKRPPFDDVNFRRALAHAVDRETITKRIFYGLVEKSAIPAPASSWWFNPAADKSLAYDLDKAKFYLKKSKYADGASFELMTSAVPYLLDAKDCIVFLQSEFAKLGIEVKLRMADAALISPAMFRGNYDAMFRNIMSPGEATYFLSQNFLPNQFMSDVGGYQSPRIAELLKIVFAENDEKKLKPVYDEIMQLLADESPFVWVGYFNATNLWRKRVGSFKASRGLTINIRDVSLS</sequence>
<comment type="caution">
    <text evidence="6">The sequence shown here is derived from an EMBL/GenBank/DDBJ whole genome shotgun (WGS) entry which is preliminary data.</text>
</comment>
<organism evidence="6 7">
    <name type="scientific">Reyranella soli</name>
    <dbReference type="NCBI Taxonomy" id="1230389"/>
    <lineage>
        <taxon>Bacteria</taxon>
        <taxon>Pseudomonadati</taxon>
        <taxon>Pseudomonadota</taxon>
        <taxon>Alphaproteobacteria</taxon>
        <taxon>Hyphomicrobiales</taxon>
        <taxon>Reyranellaceae</taxon>
        <taxon>Reyranella</taxon>
    </lineage>
</organism>
<proteinExistence type="inferred from homology"/>
<dbReference type="InterPro" id="IPR000914">
    <property type="entry name" value="SBP_5_dom"/>
</dbReference>
<keyword evidence="4" id="KW-0732">Signal</keyword>